<evidence type="ECO:0000256" key="1">
    <source>
        <dbReference type="ARBA" id="ARBA00022723"/>
    </source>
</evidence>
<keyword evidence="6" id="KW-1185">Reference proteome</keyword>
<evidence type="ECO:0000259" key="4">
    <source>
        <dbReference type="PROSITE" id="PS51471"/>
    </source>
</evidence>
<dbReference type="AlphaFoldDB" id="A0AAV7EWY8"/>
<gene>
    <name evidence="5" type="ORF">H6P81_005065</name>
</gene>
<dbReference type="SUPFAM" id="SSF51197">
    <property type="entry name" value="Clavaminate synthase-like"/>
    <property type="match status" value="1"/>
</dbReference>
<feature type="domain" description="Fe2OG dioxygenase" evidence="4">
    <location>
        <begin position="204"/>
        <end position="305"/>
    </location>
</feature>
<dbReference type="Pfam" id="PF14226">
    <property type="entry name" value="DIOX_N"/>
    <property type="match status" value="1"/>
</dbReference>
<comment type="caution">
    <text evidence="5">The sequence shown here is derived from an EMBL/GenBank/DDBJ whole genome shotgun (WGS) entry which is preliminary data.</text>
</comment>
<dbReference type="InterPro" id="IPR050231">
    <property type="entry name" value="Iron_ascorbate_oxido_reductase"/>
</dbReference>
<dbReference type="EMBL" id="JAINDJ010000003">
    <property type="protein sequence ID" value="KAG9452161.1"/>
    <property type="molecule type" value="Genomic_DNA"/>
</dbReference>
<keyword evidence="2 3" id="KW-0408">Iron</keyword>
<evidence type="ECO:0000256" key="3">
    <source>
        <dbReference type="RuleBase" id="RU003682"/>
    </source>
</evidence>
<evidence type="ECO:0000256" key="2">
    <source>
        <dbReference type="ARBA" id="ARBA00023004"/>
    </source>
</evidence>
<dbReference type="Pfam" id="PF03171">
    <property type="entry name" value="2OG-FeII_Oxy"/>
    <property type="match status" value="1"/>
</dbReference>
<keyword evidence="3" id="KW-0560">Oxidoreductase</keyword>
<comment type="similarity">
    <text evidence="3">Belongs to the iron/ascorbate-dependent oxidoreductase family.</text>
</comment>
<keyword evidence="1 3" id="KW-0479">Metal-binding</keyword>
<evidence type="ECO:0000313" key="5">
    <source>
        <dbReference type="EMBL" id="KAG9452161.1"/>
    </source>
</evidence>
<dbReference type="GO" id="GO:0016491">
    <property type="term" value="F:oxidoreductase activity"/>
    <property type="evidence" value="ECO:0007669"/>
    <property type="project" value="UniProtKB-KW"/>
</dbReference>
<dbReference type="InterPro" id="IPR027443">
    <property type="entry name" value="IPNS-like_sf"/>
</dbReference>
<dbReference type="PANTHER" id="PTHR47990">
    <property type="entry name" value="2-OXOGLUTARATE (2OG) AND FE(II)-DEPENDENT OXYGENASE SUPERFAMILY PROTEIN-RELATED"/>
    <property type="match status" value="1"/>
</dbReference>
<name>A0AAV7EWY8_ARIFI</name>
<dbReference type="PROSITE" id="PS51471">
    <property type="entry name" value="FE2OG_OXY"/>
    <property type="match status" value="1"/>
</dbReference>
<protein>
    <recommendedName>
        <fullName evidence="4">Fe2OG dioxygenase domain-containing protein</fullName>
    </recommendedName>
</protein>
<sequence>MDTEEIEKQHVVDALSSTGTILRVKDFVWCAEEWPDLTHDAYAEEIPVISLAAAVRYDDGEYDRRCREMVEASIEWGFFKLVDHGVSSEIMENFKDRCEEFFDLCTEEKMKGARSGGLPLGYSASNIDYGLNLPWAEIVQLLHSPQQVVHFTKNVYGDQNHQHFSDAIIEYMEAVDRLGMRILEMLARGLGLCDDFFTKNFKDKEQTMLRVNRYPPCPLPEKCLGLGSHSDPQTLTILLQDHVGGLQVQKNGEQWVGIRPVSGSFVVNIGDTLEAWTNGRLKSVVHRAVVNREKTRLSAAYFMSPARDAVIECPSHLVAGGGEGHGRKYAAFTWEDFRKELLKQRRVTGKTALKRYLLSPH</sequence>
<dbReference type="Gene3D" id="2.60.120.330">
    <property type="entry name" value="B-lactam Antibiotic, Isopenicillin N Synthase, Chain"/>
    <property type="match status" value="1"/>
</dbReference>
<evidence type="ECO:0000313" key="6">
    <source>
        <dbReference type="Proteomes" id="UP000825729"/>
    </source>
</evidence>
<organism evidence="5 6">
    <name type="scientific">Aristolochia fimbriata</name>
    <name type="common">White veined hardy Dutchman's pipe vine</name>
    <dbReference type="NCBI Taxonomy" id="158543"/>
    <lineage>
        <taxon>Eukaryota</taxon>
        <taxon>Viridiplantae</taxon>
        <taxon>Streptophyta</taxon>
        <taxon>Embryophyta</taxon>
        <taxon>Tracheophyta</taxon>
        <taxon>Spermatophyta</taxon>
        <taxon>Magnoliopsida</taxon>
        <taxon>Magnoliidae</taxon>
        <taxon>Piperales</taxon>
        <taxon>Aristolochiaceae</taxon>
        <taxon>Aristolochia</taxon>
    </lineage>
</organism>
<dbReference type="GO" id="GO:0046872">
    <property type="term" value="F:metal ion binding"/>
    <property type="evidence" value="ECO:0007669"/>
    <property type="project" value="UniProtKB-KW"/>
</dbReference>
<accession>A0AAV7EWY8</accession>
<reference evidence="5 6" key="1">
    <citation type="submission" date="2021-07" db="EMBL/GenBank/DDBJ databases">
        <title>The Aristolochia fimbriata genome: insights into angiosperm evolution, floral development and chemical biosynthesis.</title>
        <authorList>
            <person name="Jiao Y."/>
        </authorList>
    </citation>
    <scope>NUCLEOTIDE SEQUENCE [LARGE SCALE GENOMIC DNA]</scope>
    <source>
        <strain evidence="5">IBCAS-2021</strain>
        <tissue evidence="5">Leaf</tissue>
    </source>
</reference>
<proteinExistence type="inferred from homology"/>
<dbReference type="InterPro" id="IPR005123">
    <property type="entry name" value="Oxoglu/Fe-dep_dioxygenase_dom"/>
</dbReference>
<dbReference type="Proteomes" id="UP000825729">
    <property type="component" value="Unassembled WGS sequence"/>
</dbReference>
<dbReference type="InterPro" id="IPR026992">
    <property type="entry name" value="DIOX_N"/>
</dbReference>
<dbReference type="InterPro" id="IPR044861">
    <property type="entry name" value="IPNS-like_FE2OG_OXY"/>
</dbReference>